<dbReference type="Proteomes" id="UP000001239">
    <property type="component" value="Segment"/>
</dbReference>
<dbReference type="KEGG" id="vg:5176673"/>
<dbReference type="GeneID" id="5176673"/>
<feature type="region of interest" description="Disordered" evidence="1">
    <location>
        <begin position="702"/>
        <end position="723"/>
    </location>
</feature>
<dbReference type="PANTHER" id="PTHR24637:SF417">
    <property type="entry name" value="COL_CUTICLE_N DOMAIN-CONTAINING PROTEIN"/>
    <property type="match status" value="1"/>
</dbReference>
<name>Q2Z0S5_9CAUD</name>
<evidence type="ECO:0000256" key="1">
    <source>
        <dbReference type="SAM" id="MobiDB-lite"/>
    </source>
</evidence>
<feature type="compositionally biased region" description="Basic and acidic residues" evidence="1">
    <location>
        <begin position="702"/>
        <end position="718"/>
    </location>
</feature>
<protein>
    <recommendedName>
        <fullName evidence="4">Tail fiber protein</fullName>
    </recommendedName>
</protein>
<proteinExistence type="predicted"/>
<evidence type="ECO:0000313" key="3">
    <source>
        <dbReference type="Proteomes" id="UP000001239"/>
    </source>
</evidence>
<reference evidence="2 3" key="3">
    <citation type="journal article" date="2004" name="Bioinformatics">
        <title>PHIRE, a deterministic approach to reveal regulatory elements in bacteriophage genomes.</title>
        <authorList>
            <person name="Lavigne R."/>
            <person name="Sun W.D."/>
            <person name="Volckaert G."/>
        </authorList>
    </citation>
    <scope>NUCLEOTIDE SEQUENCE [LARGE SCALE GENOMIC DNA]</scope>
</reference>
<evidence type="ECO:0000313" key="2">
    <source>
        <dbReference type="EMBL" id="CAG27250.1"/>
    </source>
</evidence>
<accession>Q2Z0S5</accession>
<reference evidence="2 3" key="1">
    <citation type="journal article" date="2002" name="Genetika">
        <title>Phenogenetic characterization of a group of giant Phi KZ-like bacteriophages of Pseudomonas aeruginosa].</title>
        <authorList>
            <person name="Burkal'tseva M.V."/>
            <person name="Krylov V.N."/>
            <person name="Pleteneva E.A."/>
            <person name="Shaburova O.V."/>
            <person name="Krylov S.V."/>
            <person name="Volckaert G."/>
            <person name="Sykilinda N.N."/>
            <person name="Kurochkina L.P."/>
            <person name="Mesyanzhinov V.V."/>
        </authorList>
    </citation>
    <scope>NUCLEOTIDE SEQUENCE [LARGE SCALE GENOMIC DNA]</scope>
</reference>
<dbReference type="RefSeq" id="YP_418189.1">
    <property type="nucleotide sequence ID" value="NC_007623.1"/>
</dbReference>
<dbReference type="EMBL" id="AJ697969">
    <property type="protein sequence ID" value="CAG27250.1"/>
    <property type="molecule type" value="Genomic_DNA"/>
</dbReference>
<evidence type="ECO:0008006" key="4">
    <source>
        <dbReference type="Google" id="ProtNLM"/>
    </source>
</evidence>
<feature type="region of interest" description="Disordered" evidence="1">
    <location>
        <begin position="773"/>
        <end position="803"/>
    </location>
</feature>
<dbReference type="PANTHER" id="PTHR24637">
    <property type="entry name" value="COLLAGEN"/>
    <property type="match status" value="1"/>
</dbReference>
<reference evidence="2 3" key="4">
    <citation type="journal article" date="2005" name="J. Mol. Biol.">
        <title>Genome comparison of Pseudomonas aeruginosa large phages.</title>
        <authorList>
            <person name="Hertveldt K."/>
            <person name="Lavigne R."/>
            <person name="Pleteneva E."/>
            <person name="Sernova N."/>
            <person name="Kurochkina L."/>
            <person name="Korchevskii R."/>
            <person name="Robben J."/>
            <person name="Mesyanzhinov V."/>
            <person name="Krylov V.N."/>
            <person name="Volckaert G."/>
        </authorList>
    </citation>
    <scope>NUCLEOTIDE SEQUENCE</scope>
</reference>
<sequence length="1046" mass="113287">MAIGDETVTPGELPAIVEESRWEEHLPALVTDVRVRGGDNGEGAANFQARVLDARTRWLKESLESLSTQGVVLKGKLNSEAELEAIDTQELPIGTAYFVNFALRVWNGNEWASSGSLQGERGINLLGVWPDNLDLPLPEGNKPGDAYLWRNDIHVLVPGKTAGEFVWESLNIRGPDGKSTFELWKEIPGNEEKTLQEFLASQRGDKGAQGDDAFETWKKIPGNENKTITEWQEAIRGERGANLQVQGTVADRNALNAKDPVDQHGWVTLDTGHLWIYIADRTDWVDVGQYKGKDGKDGTDGKSIVVKGAVDLASELPSNAVEQDAWSVRADNTVRMWIENNWVILGQFKGEDGRNGVDGRNLIVKDTVATIDDLPNPGVEQDVYSVQDENTLYIYLNSAWRKLGGFKGEKGDAGPGGLNSVQVWLNKPENQGKTEDDYWAAMKGEPGENLNVLGTVGTRVDLDNLPNPPANQDGYVTRDTLRLYVWSAASSTWLDLGPFKGEDGINGQSTYELWISKGNTGSEEEFLASLHGRDGTNIVLRGVVDTVADLPANPEDQWVYAVRDENAIYGFISNAWANLGVFKGKDGEDGKDGLNGKSLDIIKVLTPADADPPPINEETQGKAYVDLNKDLWVNTGTRWDNVGPVSMPGSDGAPGAGLNMVDVVPTLAELPASGGYKQGDAILVLENHLTYFVNDEREWSPGFDFRGEPGKNGERGEQGPEGPTVPIKGDYANLAALQAAIPAGVAGDAYYLAESNTLAIWSTSTNAWRETGEWRGQTGKTGGDGPPGPQGKPGIQGEQGSRWLTLPPGVDAPSDAFSGRVGDWAVSETFNVFYKTVDRGWVLWGRLVAGDVNSPMESEGRVVRLGNRWVPLPIGPVPNAVPGSYYAQAVNAEGDGTEWKAIEFPKGIEDLQAKDGKQYVRVFRAGTDIPEWKELDLTFDRYDLPIKVFTTSGEINPLVDQYIQINNTAAGGKQMVIADGPKAPVRGMVLTVNVTGGAGVVTFAGKDATPLVWHNGTPPSVSGSELVYVFTWNGTKWIGALGAVVP</sequence>
<dbReference type="OrthoDB" id="18295at10239"/>
<reference evidence="2 3" key="2">
    <citation type="journal article" date="2003" name="Res. Microbiol.">
        <title>Myoviridae bacteriophages of Pseudomonas aeruginosa: a long and complex evolutionary pathway.</title>
        <authorList>
            <person name="Krylov V.N."/>
            <person name="Pleteneva E.A."/>
            <person name="Bourkalsteva M.V."/>
            <person name="Shaburova O.V."/>
            <person name="Volckaert G."/>
            <person name="Sykilinda N.N."/>
            <person name="Kurochkina L.P."/>
            <person name="Mesyanzhinov V.V."/>
        </authorList>
    </citation>
    <scope>NUCLEOTIDE SEQUENCE [LARGE SCALE GENOMIC DNA]</scope>
</reference>
<organism evidence="2 3">
    <name type="scientific">Pseudomonas phage EL</name>
    <dbReference type="NCBI Taxonomy" id="273133"/>
    <lineage>
        <taxon>Viruses</taxon>
        <taxon>Duplodnaviria</taxon>
        <taxon>Heunggongvirae</taxon>
        <taxon>Uroviricota</taxon>
        <taxon>Caudoviricetes</taxon>
        <taxon>Chimalliviridae</taxon>
        <taxon>Elvirus</taxon>
        <taxon>Elvirus EL</taxon>
    </lineage>
</organism>
<keyword evidence="3" id="KW-1185">Reference proteome</keyword>